<dbReference type="CDD" id="cd00082">
    <property type="entry name" value="HisKA"/>
    <property type="match status" value="1"/>
</dbReference>
<evidence type="ECO:0000256" key="8">
    <source>
        <dbReference type="ARBA" id="ARBA00022741"/>
    </source>
</evidence>
<accession>A0A366D1A5</accession>
<evidence type="ECO:0000256" key="3">
    <source>
        <dbReference type="ARBA" id="ARBA00012438"/>
    </source>
</evidence>
<dbReference type="SUPFAM" id="SSF47384">
    <property type="entry name" value="Homodimeric domain of signal transducing histidine kinase"/>
    <property type="match status" value="1"/>
</dbReference>
<dbReference type="EMBL" id="QNRF01000003">
    <property type="protein sequence ID" value="RBO83852.1"/>
    <property type="molecule type" value="Genomic_DNA"/>
</dbReference>
<evidence type="ECO:0000256" key="6">
    <source>
        <dbReference type="ARBA" id="ARBA00022679"/>
    </source>
</evidence>
<dbReference type="SUPFAM" id="SSF55874">
    <property type="entry name" value="ATPase domain of HSP90 chaperone/DNA topoisomerase II/histidine kinase"/>
    <property type="match status" value="1"/>
</dbReference>
<dbReference type="InterPro" id="IPR001789">
    <property type="entry name" value="Sig_transdc_resp-reg_receiver"/>
</dbReference>
<dbReference type="RefSeq" id="WP_113873845.1">
    <property type="nucleotide sequence ID" value="NZ_QNRF01000003.1"/>
</dbReference>
<keyword evidence="5 14" id="KW-0597">Phosphoprotein</keyword>
<dbReference type="FunFam" id="1.10.287.130:FF:000004">
    <property type="entry name" value="Ethylene receptor 1"/>
    <property type="match status" value="1"/>
</dbReference>
<evidence type="ECO:0000313" key="19">
    <source>
        <dbReference type="Proteomes" id="UP000252086"/>
    </source>
</evidence>
<proteinExistence type="predicted"/>
<dbReference type="InterPro" id="IPR000700">
    <property type="entry name" value="PAS-assoc_C"/>
</dbReference>
<sequence length="779" mass="87088">MKLSHTYDEHEHDQTILDCFRQLWHYSADLMFIMSVEADGEFTLYENNPASKKVMGLAQDSTIHRLNMREQFGDEMAEQVYATYHEVLAAGKPITVEQIGVRGDGTKVYFDTLFVPIYDASNEPIFVCGVSRDITKIKDAEKVALQANEKLTEYSLALESVNHDLDRKVQERTAELERAKLVAEEALEAKSSFVARMSHEIRTPINAVIGLSYLCLKTPLNTEQTDYLSKILSAGDSLLEIVNDVLDFSKAEAGKMPLEESPFQIHSLLEHAININMVQAQTKQISLNYDVSPYLPASLLGDPFKIQQLLVNLITNAVKFTERGGVMVRLSSSPISAQEIELIGEVIDTGIGISITDQSRLFQAFQQADDSITRMFGGTGLGLAICQQICHLMNGSISVESDLGKGSTFRFNIPVKIHQETLEPPNSPTKTSVMIPDCQAYKILLVEDNLINQKVMLGYLKETKAHVAIANNGQEAIDNVLKEHFDLILMDIQMPVMDGLTATQKLRQMDVAKSIPIFAMTAHVSDDAKCKSTQSGMNGHLDKPINKNELYKILQIQFQKITQSNSLEYIEKKSSLGKNQDQEVLSIISAIDTLDVWHAIEKLDGRSELYLDLLVSFYERYKHFSFSSVSQSDTLLNIHSLKSSLSYIGAIRLSGDCAELEQSAVTKTISSQQLEKIESSINALITALTEKLSPLLKEGEFKVNLDQQRIVIEKLEHIHGLLIQSDFVVEDHLQDVQQMLVGTKYALPIENILYSVSSIEFEYAASQVAELMFDLQGDK</sequence>
<evidence type="ECO:0000259" key="15">
    <source>
        <dbReference type="PROSITE" id="PS50109"/>
    </source>
</evidence>
<dbReference type="SMART" id="SM00387">
    <property type="entry name" value="HATPase_c"/>
    <property type="match status" value="1"/>
</dbReference>
<dbReference type="InterPro" id="IPR013656">
    <property type="entry name" value="PAS_4"/>
</dbReference>
<keyword evidence="11" id="KW-1133">Transmembrane helix</keyword>
<dbReference type="Proteomes" id="UP000252086">
    <property type="component" value="Unassembled WGS sequence"/>
</dbReference>
<dbReference type="GO" id="GO:0005524">
    <property type="term" value="F:ATP binding"/>
    <property type="evidence" value="ECO:0007669"/>
    <property type="project" value="UniProtKB-KW"/>
</dbReference>
<dbReference type="Gene3D" id="1.20.120.160">
    <property type="entry name" value="HPT domain"/>
    <property type="match status" value="1"/>
</dbReference>
<dbReference type="Pfam" id="PF02518">
    <property type="entry name" value="HATPase_c"/>
    <property type="match status" value="1"/>
</dbReference>
<evidence type="ECO:0000313" key="18">
    <source>
        <dbReference type="EMBL" id="RBO83852.1"/>
    </source>
</evidence>
<evidence type="ECO:0000259" key="16">
    <source>
        <dbReference type="PROSITE" id="PS50110"/>
    </source>
</evidence>
<dbReference type="NCBIfam" id="TIGR00229">
    <property type="entry name" value="sensory_box"/>
    <property type="match status" value="1"/>
</dbReference>
<dbReference type="GO" id="GO:0000155">
    <property type="term" value="F:phosphorelay sensor kinase activity"/>
    <property type="evidence" value="ECO:0007669"/>
    <property type="project" value="InterPro"/>
</dbReference>
<dbReference type="OrthoDB" id="5555669at2"/>
<dbReference type="SMART" id="SM00086">
    <property type="entry name" value="PAC"/>
    <property type="match status" value="1"/>
</dbReference>
<name>A0A366D1A5_9GAMM</name>
<protein>
    <recommendedName>
        <fullName evidence="3">histidine kinase</fullName>
        <ecNumber evidence="3">2.7.13.3</ecNumber>
    </recommendedName>
</protein>
<evidence type="ECO:0000256" key="14">
    <source>
        <dbReference type="PROSITE-ProRule" id="PRU00169"/>
    </source>
</evidence>
<keyword evidence="12" id="KW-0902">Two-component regulatory system</keyword>
<dbReference type="SMART" id="SM00448">
    <property type="entry name" value="REC"/>
    <property type="match status" value="1"/>
</dbReference>
<dbReference type="FunFam" id="3.30.565.10:FF:000010">
    <property type="entry name" value="Sensor histidine kinase RcsC"/>
    <property type="match status" value="1"/>
</dbReference>
<dbReference type="Gene3D" id="3.30.450.20">
    <property type="entry name" value="PAS domain"/>
    <property type="match status" value="1"/>
</dbReference>
<dbReference type="InterPro" id="IPR035965">
    <property type="entry name" value="PAS-like_dom_sf"/>
</dbReference>
<keyword evidence="19" id="KW-1185">Reference proteome</keyword>
<evidence type="ECO:0000256" key="2">
    <source>
        <dbReference type="ARBA" id="ARBA00004651"/>
    </source>
</evidence>
<dbReference type="SUPFAM" id="SSF47226">
    <property type="entry name" value="Histidine-containing phosphotransfer domain, HPT domain"/>
    <property type="match status" value="1"/>
</dbReference>
<dbReference type="InterPro" id="IPR005467">
    <property type="entry name" value="His_kinase_dom"/>
</dbReference>
<dbReference type="InterPro" id="IPR003594">
    <property type="entry name" value="HATPase_dom"/>
</dbReference>
<keyword evidence="7" id="KW-0812">Transmembrane</keyword>
<dbReference type="InterPro" id="IPR001610">
    <property type="entry name" value="PAC"/>
</dbReference>
<evidence type="ECO:0000259" key="17">
    <source>
        <dbReference type="PROSITE" id="PS50113"/>
    </source>
</evidence>
<evidence type="ECO:0000256" key="4">
    <source>
        <dbReference type="ARBA" id="ARBA00022475"/>
    </source>
</evidence>
<dbReference type="InterPro" id="IPR011006">
    <property type="entry name" value="CheY-like_superfamily"/>
</dbReference>
<evidence type="ECO:0000256" key="13">
    <source>
        <dbReference type="ARBA" id="ARBA00023136"/>
    </source>
</evidence>
<dbReference type="PROSITE" id="PS50109">
    <property type="entry name" value="HIS_KIN"/>
    <property type="match status" value="1"/>
</dbReference>
<dbReference type="PRINTS" id="PR00344">
    <property type="entry name" value="BCTRLSENSOR"/>
</dbReference>
<comment type="catalytic activity">
    <reaction evidence="1">
        <text>ATP + protein L-histidine = ADP + protein N-phospho-L-histidine.</text>
        <dbReference type="EC" id="2.7.13.3"/>
    </reaction>
</comment>
<dbReference type="PANTHER" id="PTHR45339:SF1">
    <property type="entry name" value="HYBRID SIGNAL TRANSDUCTION HISTIDINE KINASE J"/>
    <property type="match status" value="1"/>
</dbReference>
<feature type="modified residue" description="4-aspartylphosphate" evidence="14">
    <location>
        <position position="491"/>
    </location>
</feature>
<keyword evidence="10" id="KW-0067">ATP-binding</keyword>
<dbReference type="CDD" id="cd17546">
    <property type="entry name" value="REC_hyHK_CKI1_RcsC-like"/>
    <property type="match status" value="1"/>
</dbReference>
<dbReference type="CDD" id="cd16922">
    <property type="entry name" value="HATPase_EvgS-ArcB-TorS-like"/>
    <property type="match status" value="1"/>
</dbReference>
<feature type="domain" description="Response regulatory" evidence="16">
    <location>
        <begin position="442"/>
        <end position="558"/>
    </location>
</feature>
<keyword evidence="6" id="KW-0808">Transferase</keyword>
<dbReference type="Pfam" id="PF08448">
    <property type="entry name" value="PAS_4"/>
    <property type="match status" value="1"/>
</dbReference>
<reference evidence="18 19" key="1">
    <citation type="submission" date="2018-06" db="EMBL/GenBank/DDBJ databases">
        <title>Genomic Encyclopedia of Type Strains, Phase III (KMG-III): the genomes of soil and plant-associated and newly described type strains.</title>
        <authorList>
            <person name="Whitman W."/>
        </authorList>
    </citation>
    <scope>NUCLEOTIDE SEQUENCE [LARGE SCALE GENOMIC DNA]</scope>
    <source>
        <strain evidence="18 19">CECT 7732</strain>
    </source>
</reference>
<evidence type="ECO:0000256" key="10">
    <source>
        <dbReference type="ARBA" id="ARBA00022840"/>
    </source>
</evidence>
<feature type="domain" description="Histidine kinase" evidence="15">
    <location>
        <begin position="196"/>
        <end position="417"/>
    </location>
</feature>
<dbReference type="Gene3D" id="1.10.287.130">
    <property type="match status" value="1"/>
</dbReference>
<dbReference type="SMART" id="SM00388">
    <property type="entry name" value="HisKA"/>
    <property type="match status" value="1"/>
</dbReference>
<keyword evidence="9" id="KW-0418">Kinase</keyword>
<keyword evidence="4" id="KW-1003">Cell membrane</keyword>
<evidence type="ECO:0000256" key="12">
    <source>
        <dbReference type="ARBA" id="ARBA00023012"/>
    </source>
</evidence>
<dbReference type="Pfam" id="PF00512">
    <property type="entry name" value="HisKA"/>
    <property type="match status" value="1"/>
</dbReference>
<dbReference type="InterPro" id="IPR000014">
    <property type="entry name" value="PAS"/>
</dbReference>
<keyword evidence="13" id="KW-0472">Membrane</keyword>
<dbReference type="PANTHER" id="PTHR45339">
    <property type="entry name" value="HYBRID SIGNAL TRANSDUCTION HISTIDINE KINASE J"/>
    <property type="match status" value="1"/>
</dbReference>
<evidence type="ECO:0000256" key="9">
    <source>
        <dbReference type="ARBA" id="ARBA00022777"/>
    </source>
</evidence>
<dbReference type="InterPro" id="IPR004358">
    <property type="entry name" value="Sig_transdc_His_kin-like_C"/>
</dbReference>
<organism evidence="18 19">
    <name type="scientific">Marinomonas aquiplantarum</name>
    <dbReference type="NCBI Taxonomy" id="491951"/>
    <lineage>
        <taxon>Bacteria</taxon>
        <taxon>Pseudomonadati</taxon>
        <taxon>Pseudomonadota</taxon>
        <taxon>Gammaproteobacteria</taxon>
        <taxon>Oceanospirillales</taxon>
        <taxon>Oceanospirillaceae</taxon>
        <taxon>Marinomonas</taxon>
    </lineage>
</organism>
<dbReference type="EC" id="2.7.13.3" evidence="3"/>
<dbReference type="PROSITE" id="PS50113">
    <property type="entry name" value="PAC"/>
    <property type="match status" value="1"/>
</dbReference>
<evidence type="ECO:0000256" key="5">
    <source>
        <dbReference type="ARBA" id="ARBA00022553"/>
    </source>
</evidence>
<dbReference type="InterPro" id="IPR036097">
    <property type="entry name" value="HisK_dim/P_sf"/>
</dbReference>
<feature type="domain" description="PAC" evidence="17">
    <location>
        <begin position="94"/>
        <end position="146"/>
    </location>
</feature>
<dbReference type="GO" id="GO:0005886">
    <property type="term" value="C:plasma membrane"/>
    <property type="evidence" value="ECO:0007669"/>
    <property type="project" value="UniProtKB-SubCell"/>
</dbReference>
<keyword evidence="8" id="KW-0547">Nucleotide-binding</keyword>
<evidence type="ECO:0000256" key="1">
    <source>
        <dbReference type="ARBA" id="ARBA00000085"/>
    </source>
</evidence>
<evidence type="ECO:0000256" key="11">
    <source>
        <dbReference type="ARBA" id="ARBA00022989"/>
    </source>
</evidence>
<dbReference type="Pfam" id="PF00072">
    <property type="entry name" value="Response_reg"/>
    <property type="match status" value="1"/>
</dbReference>
<dbReference type="InterPro" id="IPR036890">
    <property type="entry name" value="HATPase_C_sf"/>
</dbReference>
<dbReference type="SUPFAM" id="SSF55785">
    <property type="entry name" value="PYP-like sensor domain (PAS domain)"/>
    <property type="match status" value="1"/>
</dbReference>
<evidence type="ECO:0000256" key="7">
    <source>
        <dbReference type="ARBA" id="ARBA00022692"/>
    </source>
</evidence>
<dbReference type="SUPFAM" id="SSF52172">
    <property type="entry name" value="CheY-like"/>
    <property type="match status" value="1"/>
</dbReference>
<dbReference type="Gene3D" id="3.30.565.10">
    <property type="entry name" value="Histidine kinase-like ATPase, C-terminal domain"/>
    <property type="match status" value="1"/>
</dbReference>
<dbReference type="AlphaFoldDB" id="A0A366D1A5"/>
<dbReference type="InterPro" id="IPR003661">
    <property type="entry name" value="HisK_dim/P_dom"/>
</dbReference>
<dbReference type="CDD" id="cd00130">
    <property type="entry name" value="PAS"/>
    <property type="match status" value="1"/>
</dbReference>
<dbReference type="Gene3D" id="3.40.50.2300">
    <property type="match status" value="1"/>
</dbReference>
<comment type="subcellular location">
    <subcellularLocation>
        <location evidence="2">Cell membrane</location>
        <topology evidence="2">Multi-pass membrane protein</topology>
    </subcellularLocation>
</comment>
<dbReference type="PROSITE" id="PS50110">
    <property type="entry name" value="RESPONSE_REGULATORY"/>
    <property type="match status" value="1"/>
</dbReference>
<gene>
    <name evidence="18" type="ORF">DFP76_103126</name>
</gene>
<comment type="caution">
    <text evidence="18">The sequence shown here is derived from an EMBL/GenBank/DDBJ whole genome shotgun (WGS) entry which is preliminary data.</text>
</comment>
<dbReference type="InterPro" id="IPR036641">
    <property type="entry name" value="HPT_dom_sf"/>
</dbReference>